<feature type="domain" description="Methyl-accepting transducer" evidence="6">
    <location>
        <begin position="246"/>
        <end position="482"/>
    </location>
</feature>
<accession>W0JML0</accession>
<organism evidence="9 10">
    <name type="scientific">Halostagnicola larsenii XH-48</name>
    <dbReference type="NCBI Taxonomy" id="797299"/>
    <lineage>
        <taxon>Archaea</taxon>
        <taxon>Methanobacteriati</taxon>
        <taxon>Methanobacteriota</taxon>
        <taxon>Stenosarchaea group</taxon>
        <taxon>Halobacteria</taxon>
        <taxon>Halobacteriales</taxon>
        <taxon>Natrialbaceae</taxon>
        <taxon>Halostagnicola</taxon>
    </lineage>
</organism>
<evidence type="ECO:0000313" key="9">
    <source>
        <dbReference type="EMBL" id="AHF98546.1"/>
    </source>
</evidence>
<dbReference type="KEGG" id="hlr:HALLA_06510"/>
<dbReference type="SUPFAM" id="SSF55785">
    <property type="entry name" value="PYP-like sensor domain (PAS domain)"/>
    <property type="match status" value="1"/>
</dbReference>
<dbReference type="AlphaFoldDB" id="W0JML0"/>
<proteinExistence type="inferred from homology"/>
<evidence type="ECO:0000259" key="8">
    <source>
        <dbReference type="PROSITE" id="PS50885"/>
    </source>
</evidence>
<keyword evidence="4" id="KW-0175">Coiled coil</keyword>
<feature type="region of interest" description="Disordered" evidence="5">
    <location>
        <begin position="297"/>
        <end position="321"/>
    </location>
</feature>
<sequence>MTENRSSLTEGESPESRETGVSDRDSSTVGSDARPGANSADADRETLARAGYTQLFNGIETPTFVLDTDGVIVEWSRTLAELTGASREEAVGHDRASEMFYPDGRRAKTLADKVLETPERAHVAHDVELRDPSSNRVGDTSTMIDQHGDERHIDFSATPLYDGGELIGVVEVVIDRTETINERDATTALISEVQQTTNSIKRGNLSARAERKPAFSSLDPELVEVIDSINEMAQNLADITGQVTDHAEQMDDATDEANEAATEIAQNVSQQNNLIEDATTEIQSFAAEIEEVAAEANEVSAAAESSLETAEDGLEAGETTREATEEVVEIGNELSESVQELSEQIRDIDEVIEVISDIADETNLLAINATIEAAGSDQGGERFAVVADHVKELADETNQHADEITRSISDLQKQSEKTASAVERSQDRIQHADNQIGQMHSSLEEISDSVEEAAHGISEVARVTDEQATSVEALTETLQTVRDRSDRSEEATQQIVETTNEQEQIMTTLIDRVDELTEADH</sequence>
<dbReference type="PATRIC" id="fig|797299.3.peg.338"/>
<dbReference type="NCBIfam" id="TIGR00229">
    <property type="entry name" value="sensory_box"/>
    <property type="match status" value="1"/>
</dbReference>
<dbReference type="InterPro" id="IPR000014">
    <property type="entry name" value="PAS"/>
</dbReference>
<feature type="coiled-coil region" evidence="4">
    <location>
        <begin position="243"/>
        <end position="295"/>
    </location>
</feature>
<dbReference type="GO" id="GO:0007165">
    <property type="term" value="P:signal transduction"/>
    <property type="evidence" value="ECO:0007669"/>
    <property type="project" value="UniProtKB-KW"/>
</dbReference>
<dbReference type="InterPro" id="IPR013767">
    <property type="entry name" value="PAS_fold"/>
</dbReference>
<dbReference type="RefSeq" id="WP_084568898.1">
    <property type="nucleotide sequence ID" value="NZ_CP007055.1"/>
</dbReference>
<dbReference type="Gene3D" id="3.30.450.20">
    <property type="entry name" value="PAS domain"/>
    <property type="match status" value="1"/>
</dbReference>
<evidence type="ECO:0000256" key="3">
    <source>
        <dbReference type="PROSITE-ProRule" id="PRU00284"/>
    </source>
</evidence>
<keyword evidence="10" id="KW-1185">Reference proteome</keyword>
<evidence type="ECO:0000256" key="1">
    <source>
        <dbReference type="ARBA" id="ARBA00023224"/>
    </source>
</evidence>
<evidence type="ECO:0000259" key="7">
    <source>
        <dbReference type="PROSITE" id="PS50112"/>
    </source>
</evidence>
<evidence type="ECO:0000313" key="10">
    <source>
        <dbReference type="Proteomes" id="UP000019024"/>
    </source>
</evidence>
<dbReference type="GeneID" id="25144145"/>
<name>W0JML0_9EURY</name>
<dbReference type="EMBL" id="CP007055">
    <property type="protein sequence ID" value="AHF98546.1"/>
    <property type="molecule type" value="Genomic_DNA"/>
</dbReference>
<feature type="domain" description="HAMP" evidence="8">
    <location>
        <begin position="190"/>
        <end position="241"/>
    </location>
</feature>
<dbReference type="SUPFAM" id="SSF58104">
    <property type="entry name" value="Methyl-accepting chemotaxis protein (MCP) signaling domain"/>
    <property type="match status" value="1"/>
</dbReference>
<dbReference type="PANTHER" id="PTHR32089">
    <property type="entry name" value="METHYL-ACCEPTING CHEMOTAXIS PROTEIN MCPB"/>
    <property type="match status" value="1"/>
</dbReference>
<gene>
    <name evidence="9" type="ORF">HALLA_06510</name>
</gene>
<dbReference type="PROSITE" id="PS50111">
    <property type="entry name" value="CHEMOTAXIS_TRANSDUC_2"/>
    <property type="match status" value="1"/>
</dbReference>
<dbReference type="STRING" id="797299.HALLA_06510"/>
<dbReference type="PROSITE" id="PS50885">
    <property type="entry name" value="HAMP"/>
    <property type="match status" value="1"/>
</dbReference>
<dbReference type="InterPro" id="IPR003660">
    <property type="entry name" value="HAMP_dom"/>
</dbReference>
<dbReference type="PROSITE" id="PS50112">
    <property type="entry name" value="PAS"/>
    <property type="match status" value="1"/>
</dbReference>
<feature type="compositionally biased region" description="Basic and acidic residues" evidence="5">
    <location>
        <begin position="14"/>
        <end position="26"/>
    </location>
</feature>
<dbReference type="Pfam" id="PF00989">
    <property type="entry name" value="PAS"/>
    <property type="match status" value="1"/>
</dbReference>
<dbReference type="InterPro" id="IPR035965">
    <property type="entry name" value="PAS-like_dom_sf"/>
</dbReference>
<comment type="similarity">
    <text evidence="2">Belongs to the methyl-accepting chemotaxis (MCP) protein family.</text>
</comment>
<dbReference type="SMART" id="SM00283">
    <property type="entry name" value="MA"/>
    <property type="match status" value="1"/>
</dbReference>
<dbReference type="HOGENOM" id="CLU_000445_116_0_2"/>
<evidence type="ECO:0000256" key="5">
    <source>
        <dbReference type="SAM" id="MobiDB-lite"/>
    </source>
</evidence>
<dbReference type="eggNOG" id="arCOG02318">
    <property type="taxonomic scope" value="Archaea"/>
</dbReference>
<dbReference type="GO" id="GO:0006355">
    <property type="term" value="P:regulation of DNA-templated transcription"/>
    <property type="evidence" value="ECO:0007669"/>
    <property type="project" value="InterPro"/>
</dbReference>
<dbReference type="OrthoDB" id="116658at2157"/>
<dbReference type="PANTHER" id="PTHR32089:SF112">
    <property type="entry name" value="LYSOZYME-LIKE PROTEIN-RELATED"/>
    <property type="match status" value="1"/>
</dbReference>
<reference evidence="9 10" key="1">
    <citation type="submission" date="2014-01" db="EMBL/GenBank/DDBJ databases">
        <authorList>
            <consortium name="DOE Joint Genome Institute"/>
            <person name="Anderson I."/>
            <person name="Huntemann M."/>
            <person name="Han J."/>
            <person name="Chen A."/>
            <person name="Kyrpides N."/>
            <person name="Mavromatis K."/>
            <person name="Markowitz V."/>
            <person name="Palaniappan K."/>
            <person name="Ivanova N."/>
            <person name="Schaumberg A."/>
            <person name="Pati A."/>
            <person name="Liolios K."/>
            <person name="Nordberg H.P."/>
            <person name="Cantor M.N."/>
            <person name="Hua S.X."/>
            <person name="Woyke T."/>
        </authorList>
    </citation>
    <scope>NUCLEOTIDE SEQUENCE [LARGE SCALE GENOMIC DNA]</scope>
    <source>
        <strain evidence="9 10">XH-48</strain>
    </source>
</reference>
<dbReference type="Pfam" id="PF00015">
    <property type="entry name" value="MCPsignal"/>
    <property type="match status" value="1"/>
</dbReference>
<dbReference type="Gene3D" id="1.10.287.950">
    <property type="entry name" value="Methyl-accepting chemotaxis protein"/>
    <property type="match status" value="1"/>
</dbReference>
<dbReference type="Proteomes" id="UP000019024">
    <property type="component" value="Chromosome"/>
</dbReference>
<dbReference type="InterPro" id="IPR004089">
    <property type="entry name" value="MCPsignal_dom"/>
</dbReference>
<dbReference type="CDD" id="cd00130">
    <property type="entry name" value="PAS"/>
    <property type="match status" value="1"/>
</dbReference>
<feature type="region of interest" description="Disordered" evidence="5">
    <location>
        <begin position="1"/>
        <end position="45"/>
    </location>
</feature>
<protein>
    <submittedName>
        <fullName evidence="9">Chemotaxis protein</fullName>
    </submittedName>
</protein>
<evidence type="ECO:0000256" key="4">
    <source>
        <dbReference type="SAM" id="Coils"/>
    </source>
</evidence>
<keyword evidence="1 3" id="KW-0807">Transducer</keyword>
<feature type="compositionally biased region" description="Low complexity" evidence="5">
    <location>
        <begin position="297"/>
        <end position="308"/>
    </location>
</feature>
<evidence type="ECO:0000259" key="6">
    <source>
        <dbReference type="PROSITE" id="PS50111"/>
    </source>
</evidence>
<dbReference type="GO" id="GO:0016020">
    <property type="term" value="C:membrane"/>
    <property type="evidence" value="ECO:0007669"/>
    <property type="project" value="InterPro"/>
</dbReference>
<feature type="compositionally biased region" description="Polar residues" evidence="5">
    <location>
        <begin position="1"/>
        <end position="10"/>
    </location>
</feature>
<evidence type="ECO:0000256" key="2">
    <source>
        <dbReference type="ARBA" id="ARBA00029447"/>
    </source>
</evidence>
<feature type="domain" description="PAS" evidence="7">
    <location>
        <begin position="48"/>
        <end position="103"/>
    </location>
</feature>